<dbReference type="CDD" id="cd13401">
    <property type="entry name" value="Slt70-like"/>
    <property type="match status" value="1"/>
</dbReference>
<evidence type="ECO:0000313" key="3">
    <source>
        <dbReference type="EMBL" id="URA09667.1"/>
    </source>
</evidence>
<dbReference type="KEGG" id="taqu:KDW03_09275"/>
<organism evidence="3 4">
    <name type="scientific">Thermospira aquatica</name>
    <dbReference type="NCBI Taxonomy" id="2828656"/>
    <lineage>
        <taxon>Bacteria</taxon>
        <taxon>Pseudomonadati</taxon>
        <taxon>Spirochaetota</taxon>
        <taxon>Spirochaetia</taxon>
        <taxon>Brevinematales</taxon>
        <taxon>Thermospiraceae</taxon>
        <taxon>Thermospira</taxon>
    </lineage>
</organism>
<evidence type="ECO:0000259" key="2">
    <source>
        <dbReference type="Pfam" id="PF01464"/>
    </source>
</evidence>
<name>A0AAX3BBJ9_9SPIR</name>
<evidence type="ECO:0000313" key="4">
    <source>
        <dbReference type="Proteomes" id="UP001056539"/>
    </source>
</evidence>
<proteinExistence type="inferred from homology"/>
<dbReference type="PANTHER" id="PTHR37423:SF2">
    <property type="entry name" value="MEMBRANE-BOUND LYTIC MUREIN TRANSGLYCOSYLASE C"/>
    <property type="match status" value="1"/>
</dbReference>
<dbReference type="Gene3D" id="1.10.530.10">
    <property type="match status" value="1"/>
</dbReference>
<gene>
    <name evidence="3" type="ORF">KDW03_09275</name>
</gene>
<reference evidence="3" key="1">
    <citation type="submission" date="2021-04" db="EMBL/GenBank/DDBJ databases">
        <authorList>
            <person name="Postec A."/>
        </authorList>
    </citation>
    <scope>NUCLEOTIDE SEQUENCE</scope>
    <source>
        <strain evidence="3">F1F22</strain>
    </source>
</reference>
<reference evidence="3" key="2">
    <citation type="submission" date="2022-06" db="EMBL/GenBank/DDBJ databases">
        <title>Thermospira aquatica gen. nov., sp. nov.</title>
        <authorList>
            <person name="Ben Ali Gam Z."/>
            <person name="Labat M."/>
        </authorList>
    </citation>
    <scope>NUCLEOTIDE SEQUENCE</scope>
    <source>
        <strain evidence="3">F1F22</strain>
    </source>
</reference>
<dbReference type="SUPFAM" id="SSF53955">
    <property type="entry name" value="Lysozyme-like"/>
    <property type="match status" value="1"/>
</dbReference>
<dbReference type="Proteomes" id="UP001056539">
    <property type="component" value="Chromosome"/>
</dbReference>
<evidence type="ECO:0000256" key="1">
    <source>
        <dbReference type="ARBA" id="ARBA00007734"/>
    </source>
</evidence>
<sequence>MIIFFLLAMTTAPLKTPSDPAALYQRGSYRQVLSLLEQSTNLSFEDQYRLAQSRLMIEGSLGAWQEALLLSVPQENPFHQFLFAFFIQKLFEKPLPPHSEDILPTLTNWLSRAHTNPYLSTNHMEMLFWNIWKISNDFMPPRELPFLVTQYTLWQRFLSEEPSTIPLILTQATLLTVCWQEFTNQLVHFSTLPEASWERLWKRLAQLPEAIVEELARKYIPSLPPSRQWKARVEYALVKKKPSQAIEEIEKALQNNLLGTIEDFQKAITWANQLRAYSLTEKLAHQGIVRFGSVFHWEYTRSLIRQNKTETLLQWYEVNEKNILNKDVALAVFGILLEKKDPRLPSWLERREKATPHPTFSLTRALLFLEHHQPQEAYPLLLGILSDAPYSYEWCVANFYASPLHAQYPSEFTNWFTHTTNTLPSLPLHKRLLTTLALYDITGQLVFPGRFSNDLKQFQESVLTSHFSLTPSQKQLYEELLALTNSLWTNYPRELAAYLDKKLETPENRYRFSWYGHALYEKADARGIALARLDYYFRRYVGRESILLMPENWQKTLYPLDPLKDILPVISNTNLALWVLSAYRQESHFRKDVISSAGAYGYAQLMPATASQLARNLGIPGASPYDYDDNVFLGNNFYLYLFRRYGWIPYALAAYNAGEGAVNTWKKRYPFRSPLWIEMIPYQETRNYVKIIWQKTFFYRRIYQQEFASLPFTLD</sequence>
<dbReference type="InterPro" id="IPR023346">
    <property type="entry name" value="Lysozyme-like_dom_sf"/>
</dbReference>
<keyword evidence="4" id="KW-1185">Reference proteome</keyword>
<comment type="similarity">
    <text evidence="1">Belongs to the transglycosylase Slt family.</text>
</comment>
<dbReference type="RefSeq" id="WP_271434806.1">
    <property type="nucleotide sequence ID" value="NZ_CP073355.1"/>
</dbReference>
<accession>A0AAX3BBJ9</accession>
<dbReference type="InterPro" id="IPR008258">
    <property type="entry name" value="Transglycosylase_SLT_dom_1"/>
</dbReference>
<dbReference type="Pfam" id="PF01464">
    <property type="entry name" value="SLT"/>
    <property type="match status" value="1"/>
</dbReference>
<dbReference type="PANTHER" id="PTHR37423">
    <property type="entry name" value="SOLUBLE LYTIC MUREIN TRANSGLYCOSYLASE-RELATED"/>
    <property type="match status" value="1"/>
</dbReference>
<dbReference type="AlphaFoldDB" id="A0AAX3BBJ9"/>
<protein>
    <submittedName>
        <fullName evidence="3">Lytic transglycosylase domain-containing protein</fullName>
    </submittedName>
</protein>
<dbReference type="EMBL" id="CP073355">
    <property type="protein sequence ID" value="URA09667.1"/>
    <property type="molecule type" value="Genomic_DNA"/>
</dbReference>
<feature type="domain" description="Transglycosylase SLT" evidence="2">
    <location>
        <begin position="583"/>
        <end position="669"/>
    </location>
</feature>